<dbReference type="CDD" id="cd06170">
    <property type="entry name" value="LuxR_C_like"/>
    <property type="match status" value="1"/>
</dbReference>
<feature type="region of interest" description="Disordered" evidence="3">
    <location>
        <begin position="1"/>
        <end position="32"/>
    </location>
</feature>
<keyword evidence="2" id="KW-0067">ATP-binding</keyword>
<evidence type="ECO:0000259" key="4">
    <source>
        <dbReference type="PROSITE" id="PS50043"/>
    </source>
</evidence>
<keyword evidence="6" id="KW-1185">Reference proteome</keyword>
<feature type="compositionally biased region" description="Pro residues" evidence="3">
    <location>
        <begin position="1"/>
        <end position="10"/>
    </location>
</feature>
<dbReference type="Gene3D" id="3.40.50.300">
    <property type="entry name" value="P-loop containing nucleotide triphosphate hydrolases"/>
    <property type="match status" value="1"/>
</dbReference>
<dbReference type="InterPro" id="IPR036388">
    <property type="entry name" value="WH-like_DNA-bd_sf"/>
</dbReference>
<accession>A0ABU5KG02</accession>
<dbReference type="SUPFAM" id="SSF46894">
    <property type="entry name" value="C-terminal effector domain of the bipartite response regulators"/>
    <property type="match status" value="1"/>
</dbReference>
<comment type="caution">
    <text evidence="5">The sequence shown here is derived from an EMBL/GenBank/DDBJ whole genome shotgun (WGS) entry which is preliminary data.</text>
</comment>
<dbReference type="SUPFAM" id="SSF52540">
    <property type="entry name" value="P-loop containing nucleoside triphosphate hydrolases"/>
    <property type="match status" value="1"/>
</dbReference>
<evidence type="ECO:0000256" key="1">
    <source>
        <dbReference type="ARBA" id="ARBA00022741"/>
    </source>
</evidence>
<sequence>MSASWPPPLGTSPVQARTGGSDVASGKSPSSAALLGRERELERIEALLSDAAAGRSQALFMVGEPGVGKTTLLQAGRARASAFTCLEARGVEAESTLAYGGLLGLLNPVRDRVADLTGYQAAALGSALGWTNGETTAGAFLLGAATLSLLAAAARHRPVLVLVDDWQWLDPESASAIAFAARRLGPDPVAFLLTARGGGSTAELGQQLPVLALPGLSASAAAMLLPARAAPRVVERLVKATQGNPLALVEVAARLDDAQWLGAAELPDPVPSGDRLREHFRATLKELSAPARTTVLHLALAGDGPAAADAMHAALGAAGIDVHESVQEACRLEVVVQDRSAYRFRHPLLRSAVLELASTDERREARAALARVLPANDRARVWHLAEAAVGTDPRRADELAAVAASDRERLGFAAAARAMERASDLTPEPELARARLALAAHDAFNAGDVGRVRALVARVLDDGVRDRSRGEALFTLGMLEQYAGSVPRAVEHLDEASYLLAGPPLIRALTELAIARFRLSDLSGMAECSHRIEEVADPDDAEQQLMAAFCSGAALLMAGELQAGAARLDVVRHLADRPALRHDARALMLMALAAGFTGQVARAVAVGAPRLDEVRRRGAIGVLVPCLAILAAGRAWVGDHAGAFADAGEAAELAEHLGYAADASVAVEMLAWQSAARGSHDNATTMLARARELTDRAGTTVHAAHHAITAAFCALCRGDLNEVVTVLEARIDADGGVGASGEPLGVAPLLVEAYLGLGRMDDARSLAVRFVDVVGPASPALSVALARRCQTLTASDEATADAMAVAALAAHAQAGDPFETARTRLLYGGRLRRTGHRIAAREHLASARDAFASMDLTHWLAVAERELAATGATARRRPDADNAPLTSQETRVAILTAQGLSNKEIAAALFLSPRTVERHLGNVFRKRGLRSRTELAVAYAHAAQHPPSNRPPSREPL</sequence>
<protein>
    <submittedName>
        <fullName evidence="5">AAA family ATPase</fullName>
    </submittedName>
</protein>
<dbReference type="PRINTS" id="PR00038">
    <property type="entry name" value="HTHLUXR"/>
</dbReference>
<evidence type="ECO:0000313" key="5">
    <source>
        <dbReference type="EMBL" id="MDZ5663369.1"/>
    </source>
</evidence>
<dbReference type="PANTHER" id="PTHR16305">
    <property type="entry name" value="TESTICULAR SOLUBLE ADENYLYL CYCLASE"/>
    <property type="match status" value="1"/>
</dbReference>
<reference evidence="5 6" key="1">
    <citation type="submission" date="2023-11" db="EMBL/GenBank/DDBJ databases">
        <title>Novel species in genus Nocardioides.</title>
        <authorList>
            <person name="Zhou H."/>
        </authorList>
    </citation>
    <scope>NUCLEOTIDE SEQUENCE [LARGE SCALE GENOMIC DNA]</scope>
    <source>
        <strain evidence="5 6">S-58</strain>
    </source>
</reference>
<name>A0ABU5KG02_9ACTN</name>
<dbReference type="RefSeq" id="WP_322425221.1">
    <property type="nucleotide sequence ID" value="NZ_JAXQPW010000006.1"/>
</dbReference>
<dbReference type="InterPro" id="IPR000792">
    <property type="entry name" value="Tscrpt_reg_LuxR_C"/>
</dbReference>
<dbReference type="Gene3D" id="1.10.10.10">
    <property type="entry name" value="Winged helix-like DNA-binding domain superfamily/Winged helix DNA-binding domain"/>
    <property type="match status" value="1"/>
</dbReference>
<gene>
    <name evidence="5" type="ORF">SFC79_16465</name>
</gene>
<evidence type="ECO:0000313" key="6">
    <source>
        <dbReference type="Proteomes" id="UP001291999"/>
    </source>
</evidence>
<feature type="domain" description="HTH luxR-type" evidence="4">
    <location>
        <begin position="878"/>
        <end position="944"/>
    </location>
</feature>
<dbReference type="PROSITE" id="PS00622">
    <property type="entry name" value="HTH_LUXR_1"/>
    <property type="match status" value="1"/>
</dbReference>
<dbReference type="InterPro" id="IPR027417">
    <property type="entry name" value="P-loop_NTPase"/>
</dbReference>
<organism evidence="5 6">
    <name type="scientific">Nocardioides renjunii</name>
    <dbReference type="NCBI Taxonomy" id="3095075"/>
    <lineage>
        <taxon>Bacteria</taxon>
        <taxon>Bacillati</taxon>
        <taxon>Actinomycetota</taxon>
        <taxon>Actinomycetes</taxon>
        <taxon>Propionibacteriales</taxon>
        <taxon>Nocardioidaceae</taxon>
        <taxon>Nocardioides</taxon>
    </lineage>
</organism>
<dbReference type="Pfam" id="PF13191">
    <property type="entry name" value="AAA_16"/>
    <property type="match status" value="1"/>
</dbReference>
<dbReference type="Pfam" id="PF00196">
    <property type="entry name" value="GerE"/>
    <property type="match status" value="1"/>
</dbReference>
<evidence type="ECO:0000256" key="2">
    <source>
        <dbReference type="ARBA" id="ARBA00022840"/>
    </source>
</evidence>
<dbReference type="InterPro" id="IPR016032">
    <property type="entry name" value="Sig_transdc_resp-reg_C-effctor"/>
</dbReference>
<proteinExistence type="predicted"/>
<dbReference type="PANTHER" id="PTHR16305:SF35">
    <property type="entry name" value="TRANSCRIPTIONAL ACTIVATOR DOMAIN"/>
    <property type="match status" value="1"/>
</dbReference>
<keyword evidence="1" id="KW-0547">Nucleotide-binding</keyword>
<dbReference type="PROSITE" id="PS50043">
    <property type="entry name" value="HTH_LUXR_2"/>
    <property type="match status" value="1"/>
</dbReference>
<evidence type="ECO:0000256" key="3">
    <source>
        <dbReference type="SAM" id="MobiDB-lite"/>
    </source>
</evidence>
<dbReference type="InterPro" id="IPR041664">
    <property type="entry name" value="AAA_16"/>
</dbReference>
<dbReference type="EMBL" id="JAXQPW010000006">
    <property type="protein sequence ID" value="MDZ5663369.1"/>
    <property type="molecule type" value="Genomic_DNA"/>
</dbReference>
<dbReference type="Proteomes" id="UP001291999">
    <property type="component" value="Unassembled WGS sequence"/>
</dbReference>
<dbReference type="SMART" id="SM00421">
    <property type="entry name" value="HTH_LUXR"/>
    <property type="match status" value="1"/>
</dbReference>